<evidence type="ECO:0000256" key="2">
    <source>
        <dbReference type="ARBA" id="ARBA00006671"/>
    </source>
</evidence>
<comment type="similarity">
    <text evidence="2">Belongs to the fimbrial protein family.</text>
</comment>
<protein>
    <submittedName>
        <fullName evidence="6">Major type 1 subunit fimbrin (Pilin)</fullName>
    </submittedName>
</protein>
<dbReference type="GO" id="GO:0009289">
    <property type="term" value="C:pilus"/>
    <property type="evidence" value="ECO:0007669"/>
    <property type="project" value="UniProtKB-SubCell"/>
</dbReference>
<dbReference type="GO" id="GO:0043709">
    <property type="term" value="P:cell adhesion involved in single-species biofilm formation"/>
    <property type="evidence" value="ECO:0007669"/>
    <property type="project" value="TreeGrafter"/>
</dbReference>
<comment type="subcellular location">
    <subcellularLocation>
        <location evidence="1">Fimbrium</location>
    </subcellularLocation>
</comment>
<dbReference type="RefSeq" id="WP_184594133.1">
    <property type="nucleotide sequence ID" value="NZ_JACHLI010000023.1"/>
</dbReference>
<evidence type="ECO:0000256" key="4">
    <source>
        <dbReference type="ARBA" id="ARBA00023263"/>
    </source>
</evidence>
<dbReference type="InterPro" id="IPR050263">
    <property type="entry name" value="Bact_Fimbrial_Adh_Pro"/>
</dbReference>
<comment type="caution">
    <text evidence="6">The sequence shown here is derived from an EMBL/GenBank/DDBJ whole genome shotgun (WGS) entry which is preliminary data.</text>
</comment>
<keyword evidence="4" id="KW-0281">Fimbrium</keyword>
<reference evidence="6 7" key="1">
    <citation type="submission" date="2020-08" db="EMBL/GenBank/DDBJ databases">
        <title>Functional genomics of gut bacteria from endangered species of beetles.</title>
        <authorList>
            <person name="Carlos-Shanley C."/>
        </authorList>
    </citation>
    <scope>NUCLEOTIDE SEQUENCE [LARGE SCALE GENOMIC DNA]</scope>
    <source>
        <strain evidence="6 7">S00179</strain>
    </source>
</reference>
<dbReference type="InterPro" id="IPR036937">
    <property type="entry name" value="Adhesion_dom_fimbrial_sf"/>
</dbReference>
<dbReference type="EMBL" id="JACHLI010000023">
    <property type="protein sequence ID" value="MBB4866048.1"/>
    <property type="molecule type" value="Genomic_DNA"/>
</dbReference>
<sequence length="170" mass="17585">MKKLLAIVLLASSSSAVFAAPDAQINITGKVIEGTCTIDGTGTGTKQIDVPLNSVMASAFTAPGAIDNGRKSFDIKLTNCPDATTTLKWDASANVDGATGTLKNTASGTNAQVQLFKSDGTTPVNLASDPGVSFTGTSQTFTYVAKYYAKTTPVTGGALSTYSYIYLTYQ</sequence>
<evidence type="ECO:0000313" key="7">
    <source>
        <dbReference type="Proteomes" id="UP000566995"/>
    </source>
</evidence>
<organism evidence="6 7">
    <name type="scientific">Pseudomonas nitroreducens</name>
    <dbReference type="NCBI Taxonomy" id="46680"/>
    <lineage>
        <taxon>Bacteria</taxon>
        <taxon>Pseudomonadati</taxon>
        <taxon>Pseudomonadota</taxon>
        <taxon>Gammaproteobacteria</taxon>
        <taxon>Pseudomonadales</taxon>
        <taxon>Pseudomonadaceae</taxon>
        <taxon>Pseudomonas</taxon>
    </lineage>
</organism>
<evidence type="ECO:0000256" key="5">
    <source>
        <dbReference type="SAM" id="SignalP"/>
    </source>
</evidence>
<dbReference type="AlphaFoldDB" id="A0A7W7P2L4"/>
<dbReference type="InterPro" id="IPR008966">
    <property type="entry name" value="Adhesion_dom_sf"/>
</dbReference>
<evidence type="ECO:0000256" key="1">
    <source>
        <dbReference type="ARBA" id="ARBA00004561"/>
    </source>
</evidence>
<gene>
    <name evidence="6" type="ORF">HNP46_004949</name>
</gene>
<dbReference type="Proteomes" id="UP000566995">
    <property type="component" value="Unassembled WGS sequence"/>
</dbReference>
<dbReference type="Gene3D" id="2.60.40.1090">
    <property type="entry name" value="Fimbrial-type adhesion domain"/>
    <property type="match status" value="1"/>
</dbReference>
<keyword evidence="3 5" id="KW-0732">Signal</keyword>
<feature type="chain" id="PRO_5030563247" evidence="5">
    <location>
        <begin position="20"/>
        <end position="170"/>
    </location>
</feature>
<proteinExistence type="inferred from homology"/>
<evidence type="ECO:0000256" key="3">
    <source>
        <dbReference type="ARBA" id="ARBA00022729"/>
    </source>
</evidence>
<dbReference type="SUPFAM" id="SSF49401">
    <property type="entry name" value="Bacterial adhesins"/>
    <property type="match status" value="1"/>
</dbReference>
<feature type="signal peptide" evidence="5">
    <location>
        <begin position="1"/>
        <end position="19"/>
    </location>
</feature>
<accession>A0A7W7P2L4</accession>
<evidence type="ECO:0000313" key="6">
    <source>
        <dbReference type="EMBL" id="MBB4866048.1"/>
    </source>
</evidence>
<dbReference type="PANTHER" id="PTHR33420">
    <property type="entry name" value="FIMBRIAL SUBUNIT ELFA-RELATED"/>
    <property type="match status" value="1"/>
</dbReference>
<name>A0A7W7P2L4_PSENT</name>
<dbReference type="PANTHER" id="PTHR33420:SF3">
    <property type="entry name" value="FIMBRIAL SUBUNIT ELFA"/>
    <property type="match status" value="1"/>
</dbReference>